<dbReference type="GO" id="GO:0046870">
    <property type="term" value="F:cadmium ion binding"/>
    <property type="evidence" value="ECO:0007669"/>
    <property type="project" value="TreeGrafter"/>
</dbReference>
<evidence type="ECO:0000259" key="2">
    <source>
        <dbReference type="PROSITE" id="PS50151"/>
    </source>
</evidence>
<dbReference type="GO" id="GO:1990169">
    <property type="term" value="P:stress response to copper ion"/>
    <property type="evidence" value="ECO:0007669"/>
    <property type="project" value="TreeGrafter"/>
</dbReference>
<dbReference type="GO" id="GO:0016301">
    <property type="term" value="F:kinase activity"/>
    <property type="evidence" value="ECO:0007669"/>
    <property type="project" value="UniProtKB-KW"/>
</dbReference>
<evidence type="ECO:0000313" key="4">
    <source>
        <dbReference type="Proteomes" id="UP000252731"/>
    </source>
</evidence>
<feature type="coiled-coil region" evidence="1">
    <location>
        <begin position="153"/>
        <end position="180"/>
    </location>
</feature>
<organism evidence="3 4">
    <name type="scientific">Cytobacillus firmus</name>
    <name type="common">Bacillus firmus</name>
    <dbReference type="NCBI Taxonomy" id="1399"/>
    <lineage>
        <taxon>Bacteria</taxon>
        <taxon>Bacillati</taxon>
        <taxon>Bacillota</taxon>
        <taxon>Bacilli</taxon>
        <taxon>Bacillales</taxon>
        <taxon>Bacillaceae</taxon>
        <taxon>Cytobacillus</taxon>
    </lineage>
</organism>
<dbReference type="GO" id="GO:0008270">
    <property type="term" value="F:zinc ion binding"/>
    <property type="evidence" value="ECO:0007669"/>
    <property type="project" value="TreeGrafter"/>
</dbReference>
<dbReference type="GO" id="GO:0050897">
    <property type="term" value="F:cobalt ion binding"/>
    <property type="evidence" value="ECO:0007669"/>
    <property type="project" value="TreeGrafter"/>
</dbReference>
<dbReference type="PIRSF" id="PIRSF015034">
    <property type="entry name" value="YacH"/>
    <property type="match status" value="1"/>
</dbReference>
<keyword evidence="1" id="KW-0175">Coiled coil</keyword>
<reference evidence="3 4" key="1">
    <citation type="submission" date="2018-06" db="EMBL/GenBank/DDBJ databases">
        <title>Freshwater and sediment microbial communities from various areas in North America, analyzing microbe dynamics in response to fracking.</title>
        <authorList>
            <person name="Lamendella R."/>
        </authorList>
    </citation>
    <scope>NUCLEOTIDE SEQUENCE [LARGE SCALE GENOMIC DNA]</scope>
    <source>
        <strain evidence="3 4">14_TX</strain>
    </source>
</reference>
<dbReference type="PANTHER" id="PTHR38430:SF1">
    <property type="entry name" value="PROTEIN-ARGININE KINASE ACTIVATOR PROTEIN"/>
    <property type="match status" value="1"/>
</dbReference>
<dbReference type="Gene3D" id="4.10.860.10">
    <property type="entry name" value="UVR domain"/>
    <property type="match status" value="1"/>
</dbReference>
<dbReference type="InterPro" id="IPR036876">
    <property type="entry name" value="UVR_dom_sf"/>
</dbReference>
<dbReference type="EMBL" id="QNSF01000019">
    <property type="protein sequence ID" value="RBP87519.1"/>
    <property type="molecule type" value="Genomic_DNA"/>
</dbReference>
<dbReference type="Proteomes" id="UP000252731">
    <property type="component" value="Unassembled WGS sequence"/>
</dbReference>
<evidence type="ECO:0000256" key="1">
    <source>
        <dbReference type="SAM" id="Coils"/>
    </source>
</evidence>
<dbReference type="RefSeq" id="WP_113885264.1">
    <property type="nucleotide sequence ID" value="NZ_QNSF01000019.1"/>
</dbReference>
<dbReference type="AlphaFoldDB" id="A0A366JKW8"/>
<dbReference type="SUPFAM" id="SSF46600">
    <property type="entry name" value="C-terminal UvrC-binding domain of UvrB"/>
    <property type="match status" value="1"/>
</dbReference>
<dbReference type="STRING" id="1399.VL14_20460"/>
<evidence type="ECO:0000313" key="3">
    <source>
        <dbReference type="EMBL" id="RBP87519.1"/>
    </source>
</evidence>
<name>A0A366JKW8_CYTFI</name>
<dbReference type="PROSITE" id="PS50151">
    <property type="entry name" value="UVR"/>
    <property type="match status" value="1"/>
</dbReference>
<proteinExistence type="predicted"/>
<protein>
    <submittedName>
        <fullName evidence="3">Protein arginine kinase activator</fullName>
    </submittedName>
</protein>
<keyword evidence="3" id="KW-0808">Transferase</keyword>
<dbReference type="OrthoDB" id="9788704at2"/>
<gene>
    <name evidence="3" type="ORF">DFO70_11976</name>
</gene>
<keyword evidence="4" id="KW-1185">Reference proteome</keyword>
<accession>A0A366JKW8</accession>
<dbReference type="GO" id="GO:0005507">
    <property type="term" value="F:copper ion binding"/>
    <property type="evidence" value="ECO:0007669"/>
    <property type="project" value="TreeGrafter"/>
</dbReference>
<feature type="domain" description="UVR" evidence="2">
    <location>
        <begin position="138"/>
        <end position="173"/>
    </location>
</feature>
<keyword evidence="3" id="KW-0418">Kinase</keyword>
<dbReference type="PANTHER" id="PTHR38430">
    <property type="entry name" value="PROTEIN-ARGININE KINASE ACTIVATOR PROTEIN"/>
    <property type="match status" value="1"/>
</dbReference>
<dbReference type="InterPro" id="IPR025542">
    <property type="entry name" value="YacH"/>
</dbReference>
<comment type="caution">
    <text evidence="3">The sequence shown here is derived from an EMBL/GenBank/DDBJ whole genome shotgun (WGS) entry which is preliminary data.</text>
</comment>
<dbReference type="GO" id="GO:1990170">
    <property type="term" value="P:stress response to cadmium ion"/>
    <property type="evidence" value="ECO:0007669"/>
    <property type="project" value="TreeGrafter"/>
</dbReference>
<dbReference type="InterPro" id="IPR001943">
    <property type="entry name" value="UVR_dom"/>
</dbReference>
<sequence>MICQECNQRPATLHFTKVVNGEKAEFHLCEKCAQEKGELFMLGSGSGFSINNLLAGLLNIQPAFQESGQDPFQQEKVLQCEQCSLTFQQFIKVGRFGCANCYETFKDQLNPILRRLHSGNSSHSGKIPARIGGTIHLRRNIDDLKINLKEMIAKEEFERAAELRDEIRKLEKQLNADQKGGE</sequence>
<dbReference type="Pfam" id="PF02151">
    <property type="entry name" value="UVR"/>
    <property type="match status" value="1"/>
</dbReference>